<keyword evidence="1" id="KW-0175">Coiled coil</keyword>
<evidence type="ECO:0000256" key="1">
    <source>
        <dbReference type="SAM" id="Coils"/>
    </source>
</evidence>
<keyword evidence="4" id="KW-1185">Reference proteome</keyword>
<dbReference type="AlphaFoldDB" id="A0A1U6IMJ7"/>
<accession>A0A1U6IMJ7</accession>
<proteinExistence type="predicted"/>
<name>A0A1U6IMJ7_9SPHN</name>
<gene>
    <name evidence="3" type="ORF">SAMN06295987_109102</name>
</gene>
<organism evidence="3 4">
    <name type="scientific">Novosphingobium mathurense</name>
    <dbReference type="NCBI Taxonomy" id="428990"/>
    <lineage>
        <taxon>Bacteria</taxon>
        <taxon>Pseudomonadati</taxon>
        <taxon>Pseudomonadota</taxon>
        <taxon>Alphaproteobacteria</taxon>
        <taxon>Sphingomonadales</taxon>
        <taxon>Sphingomonadaceae</taxon>
        <taxon>Novosphingobium</taxon>
    </lineage>
</organism>
<reference evidence="4" key="1">
    <citation type="submission" date="2017-02" db="EMBL/GenBank/DDBJ databases">
        <authorList>
            <person name="Varghese N."/>
            <person name="Submissions S."/>
        </authorList>
    </citation>
    <scope>NUCLEOTIDE SEQUENCE [LARGE SCALE GENOMIC DNA]</scope>
    <source>
        <strain evidence="4">SM117</strain>
    </source>
</reference>
<evidence type="ECO:0000256" key="2">
    <source>
        <dbReference type="SAM" id="MobiDB-lite"/>
    </source>
</evidence>
<feature type="region of interest" description="Disordered" evidence="2">
    <location>
        <begin position="74"/>
        <end position="97"/>
    </location>
</feature>
<feature type="compositionally biased region" description="Low complexity" evidence="2">
    <location>
        <begin position="74"/>
        <end position="86"/>
    </location>
</feature>
<dbReference type="Proteomes" id="UP000190989">
    <property type="component" value="Unassembled WGS sequence"/>
</dbReference>
<evidence type="ECO:0000313" key="3">
    <source>
        <dbReference type="EMBL" id="SLK09197.1"/>
    </source>
</evidence>
<sequence>MASKIDREREAIQQAEAELEERKKRLQEMEREETERELHKLVRKVGIEQSIALLGMAVSMKPKRAIEVLETAAGEAEPKAAAKPGAKVGQPELLQAT</sequence>
<evidence type="ECO:0000313" key="4">
    <source>
        <dbReference type="Proteomes" id="UP000190989"/>
    </source>
</evidence>
<protein>
    <submittedName>
        <fullName evidence="3">Uncharacterized protein</fullName>
    </submittedName>
</protein>
<dbReference type="EMBL" id="FVZE01000009">
    <property type="protein sequence ID" value="SLK09197.1"/>
    <property type="molecule type" value="Genomic_DNA"/>
</dbReference>
<feature type="coiled-coil region" evidence="1">
    <location>
        <begin position="2"/>
        <end position="44"/>
    </location>
</feature>